<dbReference type="Gene3D" id="3.40.50.720">
    <property type="entry name" value="NAD(P)-binding Rossmann-like Domain"/>
    <property type="match status" value="1"/>
</dbReference>
<dbReference type="AlphaFoldDB" id="A0A177CF70"/>
<gene>
    <name evidence="2" type="ORF">CC84DRAFT_721776</name>
</gene>
<dbReference type="InParanoid" id="A0A177CF70"/>
<dbReference type="GO" id="GO:0004029">
    <property type="term" value="F:aldehyde dehydrogenase (NAD+) activity"/>
    <property type="evidence" value="ECO:0007669"/>
    <property type="project" value="TreeGrafter"/>
</dbReference>
<dbReference type="PANTHER" id="PTHR48079:SF7">
    <property type="entry name" value="NAD(P)-BINDING DOMAIN-CONTAINING PROTEIN-RELATED"/>
    <property type="match status" value="1"/>
</dbReference>
<dbReference type="RefSeq" id="XP_018035772.1">
    <property type="nucleotide sequence ID" value="XM_018187166.1"/>
</dbReference>
<feature type="domain" description="NAD(P)-binding" evidence="1">
    <location>
        <begin position="8"/>
        <end position="110"/>
    </location>
</feature>
<evidence type="ECO:0000313" key="3">
    <source>
        <dbReference type="Proteomes" id="UP000077069"/>
    </source>
</evidence>
<sequence length="348" mass="37080">MTKLFITGATGYIGGDAFYAIAHAYPDLEITALVRNSDKGAKVASQYPKVRLVYGDLDSAELLTSEAANADVVVHTANADHPGAANALIAGLAQKQSPGYLIHTSGTGILATSTSDTKSHGEQSSHVYNDWDGIKEVTSLPDHYEHRNVDKIILAAAEKNPGKIFTAIVCPPAISGPGRGPDNQRSVQAYELTKATLKRGKGFQVNAGQNIWHHVHVQDLSNVFLGLVTAALQPGGGKATWNEEGYYFAEAGSFLWGDISRKIATIAKDKKLIDTEEIDSLSVEETNKLVKAGGYLLGTNSRADAVRAKKLLGWTPKQKSLEDLLPEIVEGEAKGLGLIKGHAEKAGA</sequence>
<dbReference type="EMBL" id="KV441552">
    <property type="protein sequence ID" value="OAG05407.1"/>
    <property type="molecule type" value="Genomic_DNA"/>
</dbReference>
<dbReference type="PANTHER" id="PTHR48079">
    <property type="entry name" value="PROTEIN YEEZ"/>
    <property type="match status" value="1"/>
</dbReference>
<reference evidence="2 3" key="1">
    <citation type="submission" date="2016-05" db="EMBL/GenBank/DDBJ databases">
        <title>Comparative analysis of secretome profiles of manganese(II)-oxidizing ascomycete fungi.</title>
        <authorList>
            <consortium name="DOE Joint Genome Institute"/>
            <person name="Zeiner C.A."/>
            <person name="Purvine S.O."/>
            <person name="Zink E.M."/>
            <person name="Wu S."/>
            <person name="Pasa-Tolic L."/>
            <person name="Chaput D.L."/>
            <person name="Haridas S."/>
            <person name="Grigoriev I.V."/>
            <person name="Santelli C.M."/>
            <person name="Hansel C.M."/>
        </authorList>
    </citation>
    <scope>NUCLEOTIDE SEQUENCE [LARGE SCALE GENOMIC DNA]</scope>
    <source>
        <strain evidence="2 3">AP3s5-JAC2a</strain>
    </source>
</reference>
<proteinExistence type="predicted"/>
<dbReference type="GeneID" id="28770652"/>
<dbReference type="Pfam" id="PF13460">
    <property type="entry name" value="NAD_binding_10"/>
    <property type="match status" value="1"/>
</dbReference>
<dbReference type="Proteomes" id="UP000077069">
    <property type="component" value="Unassembled WGS sequence"/>
</dbReference>
<dbReference type="SUPFAM" id="SSF51735">
    <property type="entry name" value="NAD(P)-binding Rossmann-fold domains"/>
    <property type="match status" value="1"/>
</dbReference>
<protein>
    <submittedName>
        <fullName evidence="2">NAD(P)-binding protein</fullName>
    </submittedName>
</protein>
<accession>A0A177CF70</accession>
<keyword evidence="3" id="KW-1185">Reference proteome</keyword>
<dbReference type="GO" id="GO:0005737">
    <property type="term" value="C:cytoplasm"/>
    <property type="evidence" value="ECO:0007669"/>
    <property type="project" value="TreeGrafter"/>
</dbReference>
<dbReference type="InterPro" id="IPR051783">
    <property type="entry name" value="NAD(P)-dependent_oxidoreduct"/>
</dbReference>
<name>A0A177CF70_9PLEO</name>
<organism evidence="2 3">
    <name type="scientific">Paraphaeosphaeria sporulosa</name>
    <dbReference type="NCBI Taxonomy" id="1460663"/>
    <lineage>
        <taxon>Eukaryota</taxon>
        <taxon>Fungi</taxon>
        <taxon>Dikarya</taxon>
        <taxon>Ascomycota</taxon>
        <taxon>Pezizomycotina</taxon>
        <taxon>Dothideomycetes</taxon>
        <taxon>Pleosporomycetidae</taxon>
        <taxon>Pleosporales</taxon>
        <taxon>Massarineae</taxon>
        <taxon>Didymosphaeriaceae</taxon>
        <taxon>Paraphaeosphaeria</taxon>
    </lineage>
</organism>
<dbReference type="InterPro" id="IPR036291">
    <property type="entry name" value="NAD(P)-bd_dom_sf"/>
</dbReference>
<dbReference type="InterPro" id="IPR016040">
    <property type="entry name" value="NAD(P)-bd_dom"/>
</dbReference>
<evidence type="ECO:0000313" key="2">
    <source>
        <dbReference type="EMBL" id="OAG05407.1"/>
    </source>
</evidence>
<dbReference type="OrthoDB" id="2130169at2759"/>
<dbReference type="STRING" id="1460663.A0A177CF70"/>
<evidence type="ECO:0000259" key="1">
    <source>
        <dbReference type="Pfam" id="PF13460"/>
    </source>
</evidence>